<evidence type="ECO:0000259" key="2">
    <source>
        <dbReference type="Pfam" id="PF01757"/>
    </source>
</evidence>
<feature type="transmembrane region" description="Helical" evidence="1">
    <location>
        <begin position="213"/>
        <end position="232"/>
    </location>
</feature>
<proteinExistence type="predicted"/>
<evidence type="ECO:0000313" key="4">
    <source>
        <dbReference type="Proteomes" id="UP000005546"/>
    </source>
</evidence>
<gene>
    <name evidence="3" type="ORF">HMPREF9442_02421</name>
</gene>
<dbReference type="InterPro" id="IPR002656">
    <property type="entry name" value="Acyl_transf_3_dom"/>
</dbReference>
<evidence type="ECO:0000313" key="3">
    <source>
        <dbReference type="EMBL" id="EGG52309.1"/>
    </source>
</evidence>
<feature type="transmembrane region" description="Helical" evidence="1">
    <location>
        <begin position="112"/>
        <end position="130"/>
    </location>
</feature>
<dbReference type="AlphaFoldDB" id="F3QW40"/>
<dbReference type="GO" id="GO:0016747">
    <property type="term" value="F:acyltransferase activity, transferring groups other than amino-acyl groups"/>
    <property type="evidence" value="ECO:0007669"/>
    <property type="project" value="InterPro"/>
</dbReference>
<feature type="transmembrane region" description="Helical" evidence="1">
    <location>
        <begin position="189"/>
        <end position="207"/>
    </location>
</feature>
<feature type="transmembrane region" description="Helical" evidence="1">
    <location>
        <begin position="276"/>
        <end position="295"/>
    </location>
</feature>
<dbReference type="STRING" id="762982.HMPREF9442_02421"/>
<feature type="transmembrane region" description="Helical" evidence="1">
    <location>
        <begin position="137"/>
        <end position="154"/>
    </location>
</feature>
<feature type="transmembrane region" description="Helical" evidence="1">
    <location>
        <begin position="76"/>
        <end position="92"/>
    </location>
</feature>
<evidence type="ECO:0000256" key="1">
    <source>
        <dbReference type="SAM" id="Phobius"/>
    </source>
</evidence>
<sequence length="301" mass="35110">MVNGRNRSVDAVKGILIFLVVIGHVLLGTLDENIIRYTIYSFHMPAFFFVSGYLLDMERLAGRGYWSVLSKYWKRMLAEWSVAWLVYTAYVLRHGNFDWMDVVQNLYAPFYHLWFVPALFVLITLLWLVFRLIRCNTVRFILLFALGLLTYNISNTSFNISSVFNCILMLFIVMGIYSRKYLNVINVRGGVIILFCILSIVCVYLFMESKIEFMRTYMEIPIASILCLLGILPMLQRGKFQGGIFEYWGRNSLRIYLWHVIPIICLKWLFSENPSLYYTVSGAVILMCIALTHAVNKRLLI</sequence>
<feature type="transmembrane region" description="Helical" evidence="1">
    <location>
        <begin position="12"/>
        <end position="28"/>
    </location>
</feature>
<keyword evidence="1" id="KW-0812">Transmembrane</keyword>
<keyword evidence="3" id="KW-0012">Acyltransferase</keyword>
<comment type="caution">
    <text evidence="3">The sequence shown here is derived from an EMBL/GenBank/DDBJ whole genome shotgun (WGS) entry which is preliminary data.</text>
</comment>
<keyword evidence="1" id="KW-0472">Membrane</keyword>
<reference evidence="3 4" key="1">
    <citation type="submission" date="2011-02" db="EMBL/GenBank/DDBJ databases">
        <authorList>
            <person name="Weinstock G."/>
            <person name="Sodergren E."/>
            <person name="Clifton S."/>
            <person name="Fulton L."/>
            <person name="Fulton B."/>
            <person name="Courtney L."/>
            <person name="Fronick C."/>
            <person name="Harrison M."/>
            <person name="Strong C."/>
            <person name="Farmer C."/>
            <person name="Delahaunty K."/>
            <person name="Markovic C."/>
            <person name="Hall O."/>
            <person name="Minx P."/>
            <person name="Tomlinson C."/>
            <person name="Mitreva M."/>
            <person name="Hou S."/>
            <person name="Chen J."/>
            <person name="Wollam A."/>
            <person name="Pepin K.H."/>
            <person name="Johnson M."/>
            <person name="Bhonagiri V."/>
            <person name="Zhang X."/>
            <person name="Suruliraj S."/>
            <person name="Warren W."/>
            <person name="Chinwalla A."/>
            <person name="Mardis E.R."/>
            <person name="Wilson R.K."/>
        </authorList>
    </citation>
    <scope>NUCLEOTIDE SEQUENCE [LARGE SCALE GENOMIC DNA]</scope>
    <source>
        <strain evidence="3 4">YIT 11841</strain>
    </source>
</reference>
<dbReference type="InterPro" id="IPR052734">
    <property type="entry name" value="Nod_factor_acetyltransferase"/>
</dbReference>
<protein>
    <submittedName>
        <fullName evidence="3">Acyltransferase</fullName>
    </submittedName>
</protein>
<feature type="domain" description="Acyltransferase 3" evidence="2">
    <location>
        <begin position="7"/>
        <end position="291"/>
    </location>
</feature>
<dbReference type="HOGENOM" id="CLU_856894_0_0_10"/>
<accession>F3QW40</accession>
<feature type="transmembrane region" description="Helical" evidence="1">
    <location>
        <begin position="253"/>
        <end position="270"/>
    </location>
</feature>
<dbReference type="RefSeq" id="WP_008628345.1">
    <property type="nucleotide sequence ID" value="NZ_GL883867.1"/>
</dbReference>
<keyword evidence="3" id="KW-0808">Transferase</keyword>
<dbReference type="Proteomes" id="UP000005546">
    <property type="component" value="Unassembled WGS sequence"/>
</dbReference>
<dbReference type="eggNOG" id="COG3594">
    <property type="taxonomic scope" value="Bacteria"/>
</dbReference>
<dbReference type="PANTHER" id="PTHR37312">
    <property type="entry name" value="MEMBRANE-BOUND ACYLTRANSFERASE YKRP-RELATED"/>
    <property type="match status" value="1"/>
</dbReference>
<dbReference type="EMBL" id="AFBR01000068">
    <property type="protein sequence ID" value="EGG52309.1"/>
    <property type="molecule type" value="Genomic_DNA"/>
</dbReference>
<organism evidence="3 4">
    <name type="scientific">Paraprevotella xylaniphila YIT 11841</name>
    <dbReference type="NCBI Taxonomy" id="762982"/>
    <lineage>
        <taxon>Bacteria</taxon>
        <taxon>Pseudomonadati</taxon>
        <taxon>Bacteroidota</taxon>
        <taxon>Bacteroidia</taxon>
        <taxon>Bacteroidales</taxon>
        <taxon>Prevotellaceae</taxon>
        <taxon>Paraprevotella</taxon>
    </lineage>
</organism>
<keyword evidence="1" id="KW-1133">Transmembrane helix</keyword>
<feature type="transmembrane region" description="Helical" evidence="1">
    <location>
        <begin position="34"/>
        <end position="55"/>
    </location>
</feature>
<name>F3QW40_9BACT</name>
<dbReference type="Pfam" id="PF01757">
    <property type="entry name" value="Acyl_transf_3"/>
    <property type="match status" value="1"/>
</dbReference>
<dbReference type="PANTHER" id="PTHR37312:SF1">
    <property type="entry name" value="MEMBRANE-BOUND ACYLTRANSFERASE YKRP-RELATED"/>
    <property type="match status" value="1"/>
</dbReference>
<feature type="transmembrane region" description="Helical" evidence="1">
    <location>
        <begin position="160"/>
        <end position="177"/>
    </location>
</feature>
<keyword evidence="4" id="KW-1185">Reference proteome</keyword>